<dbReference type="Proteomes" id="UP001230649">
    <property type="component" value="Unassembled WGS sequence"/>
</dbReference>
<name>A0ACC2VFZ9_9TREE</name>
<organism evidence="1 2">
    <name type="scientific">Naganishia adeliensis</name>
    <dbReference type="NCBI Taxonomy" id="92952"/>
    <lineage>
        <taxon>Eukaryota</taxon>
        <taxon>Fungi</taxon>
        <taxon>Dikarya</taxon>
        <taxon>Basidiomycota</taxon>
        <taxon>Agaricomycotina</taxon>
        <taxon>Tremellomycetes</taxon>
        <taxon>Filobasidiales</taxon>
        <taxon>Filobasidiaceae</taxon>
        <taxon>Naganishia</taxon>
    </lineage>
</organism>
<evidence type="ECO:0000313" key="1">
    <source>
        <dbReference type="EMBL" id="KAJ9098089.1"/>
    </source>
</evidence>
<dbReference type="EMBL" id="JASBWS010000096">
    <property type="protein sequence ID" value="KAJ9098089.1"/>
    <property type="molecule type" value="Genomic_DNA"/>
</dbReference>
<gene>
    <name evidence="1" type="ORF">QFC20_006037</name>
</gene>
<comment type="caution">
    <text evidence="1">The sequence shown here is derived from an EMBL/GenBank/DDBJ whole genome shotgun (WGS) entry which is preliminary data.</text>
</comment>
<accession>A0ACC2VFZ9</accession>
<proteinExistence type="predicted"/>
<sequence>MQAEEQAQALDPNGRRYLLAFSGHIEDSSDTTSEEATWALHSQSKIVCLQTVISQCPNELILWSDIRRHKLSYWVEDEQITELAETLARNHFVTENRNPTNTSIYYFALRKPKTVWGLWRQVAGHPERAVMVKFLQNNFEDPRWQSAAVKNAYALLGKQRFQYAAAFFLLGECPKDAIRICIKHLQDYDLAIFIARIRHDREVLLPWVIETYIAPRAMELNDRWLMHWCSWVQGKKEQAIMDVYTANVPAETSSDISDNVEKHRDDAITMAVLLSDLKSCEALALSVIKEWHFDPLASARARKKAKPSLNHREESLDPSQDNNSPYENRPIPKERSEAASVMAQGPVQDSAQTQGGMEFDMGAFF</sequence>
<protein>
    <submittedName>
        <fullName evidence="1">Uncharacterized protein</fullName>
    </submittedName>
</protein>
<keyword evidence="2" id="KW-1185">Reference proteome</keyword>
<reference evidence="1" key="1">
    <citation type="submission" date="2023-04" db="EMBL/GenBank/DDBJ databases">
        <title>Draft Genome sequencing of Naganishia species isolated from polar environments using Oxford Nanopore Technology.</title>
        <authorList>
            <person name="Leo P."/>
            <person name="Venkateswaran K."/>
        </authorList>
    </citation>
    <scope>NUCLEOTIDE SEQUENCE</scope>
    <source>
        <strain evidence="1">MNA-CCFEE 5262</strain>
    </source>
</reference>
<evidence type="ECO:0000313" key="2">
    <source>
        <dbReference type="Proteomes" id="UP001230649"/>
    </source>
</evidence>